<name>A0A1B0GPY1_PHLPP</name>
<keyword evidence="4" id="KW-0227">DNA damage</keyword>
<dbReference type="VEuPathDB" id="VectorBase:PPAPM1_007235"/>
<dbReference type="GO" id="GO:0008270">
    <property type="term" value="F:zinc ion binding"/>
    <property type="evidence" value="ECO:0007669"/>
    <property type="project" value="UniProtKB-UniRule"/>
</dbReference>
<evidence type="ECO:0000256" key="11">
    <source>
        <dbReference type="ARBA" id="ARBA00031130"/>
    </source>
</evidence>
<dbReference type="GO" id="GO:0008233">
    <property type="term" value="F:peptidase activity"/>
    <property type="evidence" value="ECO:0007669"/>
    <property type="project" value="UniProtKB-KW"/>
</dbReference>
<evidence type="ECO:0000256" key="9">
    <source>
        <dbReference type="ARBA" id="ARBA00030390"/>
    </source>
</evidence>
<dbReference type="SMART" id="SM00868">
    <property type="entry name" value="zf-AD"/>
    <property type="match status" value="1"/>
</dbReference>
<proteinExistence type="inferred from homology"/>
<dbReference type="PROSITE" id="PS51915">
    <property type="entry name" value="ZAD"/>
    <property type="match status" value="1"/>
</dbReference>
<dbReference type="InterPro" id="IPR012934">
    <property type="entry name" value="Znf_AD"/>
</dbReference>
<evidence type="ECO:0000256" key="2">
    <source>
        <dbReference type="ARBA" id="ARBA00015888"/>
    </source>
</evidence>
<evidence type="ECO:0000256" key="4">
    <source>
        <dbReference type="ARBA" id="ARBA00022763"/>
    </source>
</evidence>
<evidence type="ECO:0000256" key="6">
    <source>
        <dbReference type="ARBA" id="ARBA00023124"/>
    </source>
</evidence>
<dbReference type="SUPFAM" id="SSF57716">
    <property type="entry name" value="Glucocorticoid receptor-like (DNA-binding domain)"/>
    <property type="match status" value="1"/>
</dbReference>
<dbReference type="EnsemblMetazoa" id="PPAI008281-RA">
    <property type="protein sequence ID" value="PPAI008281-PA"/>
    <property type="gene ID" value="PPAI008281"/>
</dbReference>
<evidence type="ECO:0000256" key="3">
    <source>
        <dbReference type="ARBA" id="ARBA00022670"/>
    </source>
</evidence>
<keyword evidence="8" id="KW-0456">Lyase</keyword>
<dbReference type="VEuPathDB" id="VectorBase:PPAI008281"/>
<sequence>MEISDAVCRVCMREDEKITRFDDTLIGMIQFCTTIEIVAHDKLPNGICDQCQADLHVAYRFRTTCEQSNEKFWELLTQLENIEIEEDSIIPKDEKSDDEEVSEESMKEEISEECLKEEVLCITLAPEDVCRACKYKASKGANGKKAEPDWRSEYNLGKSYNPSYNIAPTDITPVLISEAHFEEEEEGKGVSGEKRVLVPMMWGIVPFWHKGQYNTHGLTTNNCRLENLMNSRLYKRSFMNGQRCVIVCEGFYEWQTTKKAKSSERDVFFIYTPQAEGIKIEDKATWEPEDVDLLKMAGIYDVWTSESGDTLYSYTIITFQSNKKLSWMHDRMPAILDTEEKVADWLDFKRVKPEDALKLLKPTEKITWHQVSKIVNNSRNKSDQCNKPIKGEKRGSSPIKSKMMQAWLGKPQNSKPSKDGPQICIAKDTYKQ</sequence>
<dbReference type="InterPro" id="IPR036590">
    <property type="entry name" value="SRAP-like"/>
</dbReference>
<dbReference type="InterPro" id="IPR003738">
    <property type="entry name" value="SRAP"/>
</dbReference>
<dbReference type="GO" id="GO:0016829">
    <property type="term" value="F:lyase activity"/>
    <property type="evidence" value="ECO:0007669"/>
    <property type="project" value="UniProtKB-KW"/>
</dbReference>
<dbReference type="GO" id="GO:0003697">
    <property type="term" value="F:single-stranded DNA binding"/>
    <property type="evidence" value="ECO:0007669"/>
    <property type="project" value="InterPro"/>
</dbReference>
<keyword evidence="3" id="KW-0645">Protease</keyword>
<dbReference type="GO" id="GO:0006508">
    <property type="term" value="P:proteolysis"/>
    <property type="evidence" value="ECO:0007669"/>
    <property type="project" value="UniProtKB-KW"/>
</dbReference>
<feature type="region of interest" description="Disordered" evidence="12">
    <location>
        <begin position="379"/>
        <end position="432"/>
    </location>
</feature>
<evidence type="ECO:0000256" key="5">
    <source>
        <dbReference type="ARBA" id="ARBA00022801"/>
    </source>
</evidence>
<dbReference type="Gene3D" id="3.90.1680.10">
    <property type="entry name" value="SOS response associated peptidase-like"/>
    <property type="match status" value="1"/>
</dbReference>
<keyword evidence="7" id="KW-0238">DNA-binding</keyword>
<dbReference type="GO" id="GO:0005634">
    <property type="term" value="C:nucleus"/>
    <property type="evidence" value="ECO:0007669"/>
    <property type="project" value="InterPro"/>
</dbReference>
<dbReference type="AlphaFoldDB" id="A0A1B0GPY1"/>
<evidence type="ECO:0000313" key="13">
    <source>
        <dbReference type="EnsemblMetazoa" id="PPAI008281-PA"/>
    </source>
</evidence>
<feature type="region of interest" description="Disordered" evidence="12">
    <location>
        <begin position="89"/>
        <end position="108"/>
    </location>
</feature>
<evidence type="ECO:0000256" key="7">
    <source>
        <dbReference type="ARBA" id="ARBA00023125"/>
    </source>
</evidence>
<evidence type="ECO:0000256" key="1">
    <source>
        <dbReference type="ARBA" id="ARBA00008136"/>
    </source>
</evidence>
<dbReference type="PANTHER" id="PTHR13604">
    <property type="entry name" value="DC12-RELATED"/>
    <property type="match status" value="1"/>
</dbReference>
<dbReference type="PANTHER" id="PTHR13604:SF0">
    <property type="entry name" value="ABASIC SITE PROCESSING PROTEIN HMCES"/>
    <property type="match status" value="1"/>
</dbReference>
<dbReference type="Gene3D" id="3.40.1800.20">
    <property type="match status" value="1"/>
</dbReference>
<keyword evidence="14" id="KW-1185">Reference proteome</keyword>
<evidence type="ECO:0000256" key="12">
    <source>
        <dbReference type="SAM" id="MobiDB-lite"/>
    </source>
</evidence>
<keyword evidence="5" id="KW-0378">Hydrolase</keyword>
<dbReference type="VEuPathDB" id="VectorBase:PPAPM1_003648"/>
<comment type="similarity">
    <text evidence="1">Belongs to the SOS response-associated peptidase family.</text>
</comment>
<reference evidence="13" key="1">
    <citation type="submission" date="2022-08" db="UniProtKB">
        <authorList>
            <consortium name="EnsemblMetazoa"/>
        </authorList>
    </citation>
    <scope>IDENTIFICATION</scope>
    <source>
        <strain evidence="13">Israel</strain>
    </source>
</reference>
<evidence type="ECO:0000256" key="8">
    <source>
        <dbReference type="ARBA" id="ARBA00023239"/>
    </source>
</evidence>
<evidence type="ECO:0000256" key="10">
    <source>
        <dbReference type="ARBA" id="ARBA00030898"/>
    </source>
</evidence>
<evidence type="ECO:0000313" key="14">
    <source>
        <dbReference type="Proteomes" id="UP000092462"/>
    </source>
</evidence>
<dbReference type="SUPFAM" id="SSF143081">
    <property type="entry name" value="BB1717-like"/>
    <property type="match status" value="1"/>
</dbReference>
<dbReference type="Pfam" id="PF02586">
    <property type="entry name" value="SRAP"/>
    <property type="match status" value="1"/>
</dbReference>
<accession>A0A1B0GPY1</accession>
<feature type="compositionally biased region" description="Basic and acidic residues" evidence="12">
    <location>
        <begin position="380"/>
        <end position="395"/>
    </location>
</feature>
<dbReference type="EMBL" id="AJVK01064416">
    <property type="status" value="NOT_ANNOTATED_CDS"/>
    <property type="molecule type" value="Genomic_DNA"/>
</dbReference>
<dbReference type="GO" id="GO:0106300">
    <property type="term" value="P:protein-DNA covalent cross-linking repair"/>
    <property type="evidence" value="ECO:0007669"/>
    <property type="project" value="InterPro"/>
</dbReference>
<protein>
    <recommendedName>
        <fullName evidence="2">Abasic site processing protein HMCES</fullName>
    </recommendedName>
    <alternativeName>
        <fullName evidence="9">Embryonic stem cell-specific 5-hydroxymethylcytosine-binding protein</fullName>
    </alternativeName>
    <alternativeName>
        <fullName evidence="10">Peptidase HMCES</fullName>
    </alternativeName>
    <alternativeName>
        <fullName evidence="11">SRAP domain-containing protein 1</fullName>
    </alternativeName>
</protein>
<organism evidence="13 14">
    <name type="scientific">Phlebotomus papatasi</name>
    <name type="common">Sandfly</name>
    <dbReference type="NCBI Taxonomy" id="29031"/>
    <lineage>
        <taxon>Eukaryota</taxon>
        <taxon>Metazoa</taxon>
        <taxon>Ecdysozoa</taxon>
        <taxon>Arthropoda</taxon>
        <taxon>Hexapoda</taxon>
        <taxon>Insecta</taxon>
        <taxon>Pterygota</taxon>
        <taxon>Neoptera</taxon>
        <taxon>Endopterygota</taxon>
        <taxon>Diptera</taxon>
        <taxon>Nematocera</taxon>
        <taxon>Psychodoidea</taxon>
        <taxon>Psychodidae</taxon>
        <taxon>Phlebotomus</taxon>
        <taxon>Phlebotomus</taxon>
    </lineage>
</organism>
<dbReference type="Pfam" id="PF07776">
    <property type="entry name" value="zf-AD"/>
    <property type="match status" value="1"/>
</dbReference>
<dbReference type="Proteomes" id="UP000092462">
    <property type="component" value="Unassembled WGS sequence"/>
</dbReference>
<keyword evidence="6" id="KW-0190">Covalent protein-DNA linkage</keyword>